<evidence type="ECO:0000313" key="3">
    <source>
        <dbReference type="Proteomes" id="UP000075883"/>
    </source>
</evidence>
<dbReference type="VEuPathDB" id="VectorBase:ACUA026783"/>
<feature type="region of interest" description="Disordered" evidence="1">
    <location>
        <begin position="230"/>
        <end position="306"/>
    </location>
</feature>
<feature type="compositionally biased region" description="Basic and acidic residues" evidence="1">
    <location>
        <begin position="238"/>
        <end position="247"/>
    </location>
</feature>
<dbReference type="EnsemblMetazoa" id="ACUA026783-RA">
    <property type="protein sequence ID" value="ACUA026783-PA"/>
    <property type="gene ID" value="ACUA026783"/>
</dbReference>
<reference evidence="2" key="2">
    <citation type="submission" date="2020-05" db="UniProtKB">
        <authorList>
            <consortium name="EnsemblMetazoa"/>
        </authorList>
    </citation>
    <scope>IDENTIFICATION</scope>
    <source>
        <strain evidence="2">A-37</strain>
    </source>
</reference>
<accession>A0A182MUU7</accession>
<evidence type="ECO:0000256" key="1">
    <source>
        <dbReference type="SAM" id="MobiDB-lite"/>
    </source>
</evidence>
<dbReference type="Proteomes" id="UP000075883">
    <property type="component" value="Unassembled WGS sequence"/>
</dbReference>
<protein>
    <submittedName>
        <fullName evidence="2">Uncharacterized protein</fullName>
    </submittedName>
</protein>
<sequence>MTVQRIAHPFASQKVDKLILEETEAGRRFLATLRRNHERELEASDGPGTRELTADGVHRREGATVVAARSLAKDKRSSLRATLEHLIVRYLRRLTSDDDADGDDGDEPGGYEVAARYRRQSLPAADSGGAVSAVPDATTPSNPPATGFSNSMEITLLTNDTDTNLTESWEDERDQWGVERVPNNQQLPDSALTAGAGAMEPQAYGTDAAEEGYGSSGSLVSGLVSGTGQVADGASVDQRTDNDRLVRGDSATGANGDSVFRDNGDEVEYNLPIGRVPTGTNGPGGQMGELRQQKKQQKPKTAEQHSECGSVRKRVSQLDRFELERSMRNGSFREYNIRNALNYRDDALIELKGKPSQWCFDGCENTLQSFRTIYDLIV</sequence>
<evidence type="ECO:0000313" key="2">
    <source>
        <dbReference type="EnsemblMetazoa" id="ACUA026783-PA"/>
    </source>
</evidence>
<organism evidence="2 3">
    <name type="scientific">Anopheles culicifacies</name>
    <dbReference type="NCBI Taxonomy" id="139723"/>
    <lineage>
        <taxon>Eukaryota</taxon>
        <taxon>Metazoa</taxon>
        <taxon>Ecdysozoa</taxon>
        <taxon>Arthropoda</taxon>
        <taxon>Hexapoda</taxon>
        <taxon>Insecta</taxon>
        <taxon>Pterygota</taxon>
        <taxon>Neoptera</taxon>
        <taxon>Endopterygota</taxon>
        <taxon>Diptera</taxon>
        <taxon>Nematocera</taxon>
        <taxon>Culicoidea</taxon>
        <taxon>Culicidae</taxon>
        <taxon>Anophelinae</taxon>
        <taxon>Anopheles</taxon>
        <taxon>culicifacies species complex</taxon>
    </lineage>
</organism>
<proteinExistence type="predicted"/>
<dbReference type="AlphaFoldDB" id="A0A182MUU7"/>
<dbReference type="EMBL" id="AXCM01007909">
    <property type="status" value="NOT_ANNOTATED_CDS"/>
    <property type="molecule type" value="Genomic_DNA"/>
</dbReference>
<keyword evidence="3" id="KW-1185">Reference proteome</keyword>
<feature type="region of interest" description="Disordered" evidence="1">
    <location>
        <begin position="123"/>
        <end position="151"/>
    </location>
</feature>
<reference evidence="3" key="1">
    <citation type="submission" date="2013-09" db="EMBL/GenBank/DDBJ databases">
        <title>The Genome Sequence of Anopheles culicifacies species A.</title>
        <authorList>
            <consortium name="The Broad Institute Genomics Platform"/>
            <person name="Neafsey D.E."/>
            <person name="Besansky N."/>
            <person name="Howell P."/>
            <person name="Walton C."/>
            <person name="Young S.K."/>
            <person name="Zeng Q."/>
            <person name="Gargeya S."/>
            <person name="Fitzgerald M."/>
            <person name="Haas B."/>
            <person name="Abouelleil A."/>
            <person name="Allen A.W."/>
            <person name="Alvarado L."/>
            <person name="Arachchi H.M."/>
            <person name="Berlin A.M."/>
            <person name="Chapman S.B."/>
            <person name="Gainer-Dewar J."/>
            <person name="Goldberg J."/>
            <person name="Griggs A."/>
            <person name="Gujja S."/>
            <person name="Hansen M."/>
            <person name="Howarth C."/>
            <person name="Imamovic A."/>
            <person name="Ireland A."/>
            <person name="Larimer J."/>
            <person name="McCowan C."/>
            <person name="Murphy C."/>
            <person name="Pearson M."/>
            <person name="Poon T.W."/>
            <person name="Priest M."/>
            <person name="Roberts A."/>
            <person name="Saif S."/>
            <person name="Shea T."/>
            <person name="Sisk P."/>
            <person name="Sykes S."/>
            <person name="Wortman J."/>
            <person name="Nusbaum C."/>
            <person name="Birren B."/>
        </authorList>
    </citation>
    <scope>NUCLEOTIDE SEQUENCE [LARGE SCALE GENOMIC DNA]</scope>
    <source>
        <strain evidence="3">A-37</strain>
    </source>
</reference>
<name>A0A182MUU7_9DIPT</name>